<name>A0A024GR03_9STRA</name>
<accession>A0A024GR03</accession>
<dbReference type="EMBL" id="CAIX01000291">
    <property type="protein sequence ID" value="CCI49332.1"/>
    <property type="molecule type" value="Genomic_DNA"/>
</dbReference>
<dbReference type="AlphaFoldDB" id="A0A024GR03"/>
<sequence length="179" mass="20477">MSDVCRPLIPESLCSIGSFVWSSTSLSTHYVLLKLLIAIRSDGTILRHYRNLKVSEFAYVNQKAFSYFFIEQTQSHFCKFLLTSVPIKQSIDLSYTRAVLYSISSRRESSNGGNEGVKQDHLRLLASRIVAFDGMQAQVVCLMYVCSYRQSVSSYDNVIWLQELYILATVKVHCRHNDN</sequence>
<proteinExistence type="predicted"/>
<keyword evidence="2" id="KW-1185">Reference proteome</keyword>
<evidence type="ECO:0000313" key="2">
    <source>
        <dbReference type="Proteomes" id="UP000053237"/>
    </source>
</evidence>
<protein>
    <submittedName>
        <fullName evidence="1">Uncharacterized protein</fullName>
    </submittedName>
</protein>
<dbReference type="Proteomes" id="UP000053237">
    <property type="component" value="Unassembled WGS sequence"/>
</dbReference>
<reference evidence="1 2" key="1">
    <citation type="submission" date="2012-05" db="EMBL/GenBank/DDBJ databases">
        <title>Recombination and specialization in a pathogen metapopulation.</title>
        <authorList>
            <person name="Gardiner A."/>
            <person name="Kemen E."/>
            <person name="Schultz-Larsen T."/>
            <person name="MacLean D."/>
            <person name="Van Oosterhout C."/>
            <person name="Jones J.D.G."/>
        </authorList>
    </citation>
    <scope>NUCLEOTIDE SEQUENCE [LARGE SCALE GENOMIC DNA]</scope>
    <source>
        <strain evidence="1 2">Ac Nc2</strain>
    </source>
</reference>
<organism evidence="1 2">
    <name type="scientific">Albugo candida</name>
    <dbReference type="NCBI Taxonomy" id="65357"/>
    <lineage>
        <taxon>Eukaryota</taxon>
        <taxon>Sar</taxon>
        <taxon>Stramenopiles</taxon>
        <taxon>Oomycota</taxon>
        <taxon>Peronosporomycetes</taxon>
        <taxon>Albuginales</taxon>
        <taxon>Albuginaceae</taxon>
        <taxon>Albugo</taxon>
    </lineage>
</organism>
<comment type="caution">
    <text evidence="1">The sequence shown here is derived from an EMBL/GenBank/DDBJ whole genome shotgun (WGS) entry which is preliminary data.</text>
</comment>
<dbReference type="InParanoid" id="A0A024GR03"/>
<evidence type="ECO:0000313" key="1">
    <source>
        <dbReference type="EMBL" id="CCI49332.1"/>
    </source>
</evidence>
<gene>
    <name evidence="1" type="ORF">BN9_106460</name>
</gene>